<dbReference type="Gene3D" id="3.30.420.10">
    <property type="entry name" value="Ribonuclease H-like superfamily/Ribonuclease H"/>
    <property type="match status" value="1"/>
</dbReference>
<dbReference type="RefSeq" id="WP_322856314.1">
    <property type="nucleotide sequence ID" value="NZ_JAYDCJ010000003.1"/>
</dbReference>
<gene>
    <name evidence="2" type="ORF">U5822_14455</name>
</gene>
<sequence length="382" mass="43093">MTSKTPAVDVPPAPDTINWLREPAELDRWLERVSGERLSLDTEFERVNTFYPIPGLVQLGIDGDYCLIDPEVAAASTRFKEVLADANTPKLLYAMSEDLELFRHWLGVEIRGVLDLQIGAALAGAGFSLGYAKLVESLFGESLDKSATRSDWLARPLSDAQQRYAVDDIRFLEPMYHWVRSQLEQRGLEYALAEESTRFAEELAGQEEIADHYLKLRGGWTLSPRQQGVLRALAHWREQECRRLDRPRNRVLADALLIAIADRMPASRRALADIQGVPSGAVRRYGDALIELIGEARDADHANIEPISPPLTRDQQTLFKTLKRQFRTAAETADVPIELLAPRKRLEKVVQDQTLSGQVFFQGWREQILAPVRANIEELLTS</sequence>
<dbReference type="InterPro" id="IPR012337">
    <property type="entry name" value="RNaseH-like_sf"/>
</dbReference>
<dbReference type="PANTHER" id="PTHR47649">
    <property type="entry name" value="RIBONUCLEASE D"/>
    <property type="match status" value="1"/>
</dbReference>
<keyword evidence="3" id="KW-1185">Reference proteome</keyword>
<comment type="caution">
    <text evidence="2">The sequence shown here is derived from an EMBL/GenBank/DDBJ whole genome shotgun (WGS) entry which is preliminary data.</text>
</comment>
<proteinExistence type="predicted"/>
<dbReference type="Gene3D" id="1.10.150.80">
    <property type="entry name" value="HRDC domain"/>
    <property type="match status" value="2"/>
</dbReference>
<dbReference type="SUPFAM" id="SSF53098">
    <property type="entry name" value="Ribonuclease H-like"/>
    <property type="match status" value="1"/>
</dbReference>
<dbReference type="SMART" id="SM00474">
    <property type="entry name" value="35EXOc"/>
    <property type="match status" value="1"/>
</dbReference>
<evidence type="ECO:0000313" key="2">
    <source>
        <dbReference type="EMBL" id="MEA1081873.1"/>
    </source>
</evidence>
<accession>A0ABU5P1C7</accession>
<dbReference type="InterPro" id="IPR051086">
    <property type="entry name" value="RNase_D-like"/>
</dbReference>
<reference evidence="2 3" key="1">
    <citation type="submission" date="2023-12" db="EMBL/GenBank/DDBJ databases">
        <title>Marinobacter qingdaonensis sp. nov., isolated from the intertidal sediment of Qingdao, PR China.</title>
        <authorList>
            <person name="Li Y."/>
        </authorList>
    </citation>
    <scope>NUCLEOTIDE SEQUENCE [LARGE SCALE GENOMIC DNA]</scope>
    <source>
        <strain evidence="2 3">ASW11-75</strain>
    </source>
</reference>
<dbReference type="InterPro" id="IPR010997">
    <property type="entry name" value="HRDC-like_sf"/>
</dbReference>
<dbReference type="Pfam" id="PF01612">
    <property type="entry name" value="DNA_pol_A_exo1"/>
    <property type="match status" value="1"/>
</dbReference>
<organism evidence="2 3">
    <name type="scientific">Marinobacter qingdaonensis</name>
    <dbReference type="NCBI Taxonomy" id="3108486"/>
    <lineage>
        <taxon>Bacteria</taxon>
        <taxon>Pseudomonadati</taxon>
        <taxon>Pseudomonadota</taxon>
        <taxon>Gammaproteobacteria</taxon>
        <taxon>Pseudomonadales</taxon>
        <taxon>Marinobacteraceae</taxon>
        <taxon>Marinobacter</taxon>
    </lineage>
</organism>
<dbReference type="InterPro" id="IPR044876">
    <property type="entry name" value="HRDC_dom_sf"/>
</dbReference>
<evidence type="ECO:0000313" key="3">
    <source>
        <dbReference type="Proteomes" id="UP001305746"/>
    </source>
</evidence>
<dbReference type="Pfam" id="PF00570">
    <property type="entry name" value="HRDC"/>
    <property type="match status" value="1"/>
</dbReference>
<dbReference type="Proteomes" id="UP001305746">
    <property type="component" value="Unassembled WGS sequence"/>
</dbReference>
<dbReference type="EMBL" id="JAYDCJ010000003">
    <property type="protein sequence ID" value="MEA1081873.1"/>
    <property type="molecule type" value="Genomic_DNA"/>
</dbReference>
<dbReference type="PANTHER" id="PTHR47649:SF1">
    <property type="entry name" value="RIBONUCLEASE D"/>
    <property type="match status" value="1"/>
</dbReference>
<evidence type="ECO:0000259" key="1">
    <source>
        <dbReference type="PROSITE" id="PS50967"/>
    </source>
</evidence>
<dbReference type="InterPro" id="IPR002121">
    <property type="entry name" value="HRDC_dom"/>
</dbReference>
<dbReference type="InterPro" id="IPR002562">
    <property type="entry name" value="3'-5'_exonuclease_dom"/>
</dbReference>
<dbReference type="InterPro" id="IPR036397">
    <property type="entry name" value="RNaseH_sf"/>
</dbReference>
<feature type="domain" description="HRDC" evidence="1">
    <location>
        <begin position="223"/>
        <end position="303"/>
    </location>
</feature>
<dbReference type="SMART" id="SM00341">
    <property type="entry name" value="HRDC"/>
    <property type="match status" value="1"/>
</dbReference>
<dbReference type="CDD" id="cd06142">
    <property type="entry name" value="RNaseD_exo"/>
    <property type="match status" value="1"/>
</dbReference>
<dbReference type="PROSITE" id="PS50967">
    <property type="entry name" value="HRDC"/>
    <property type="match status" value="1"/>
</dbReference>
<dbReference type="SUPFAM" id="SSF47819">
    <property type="entry name" value="HRDC-like"/>
    <property type="match status" value="2"/>
</dbReference>
<protein>
    <submittedName>
        <fullName evidence="2">HRDC domain-containing protein</fullName>
    </submittedName>
</protein>
<name>A0ABU5P1C7_9GAMM</name>